<reference evidence="1 2" key="1">
    <citation type="submission" date="2016-11" db="EMBL/GenBank/DDBJ databases">
        <authorList>
            <person name="Jaros S."/>
            <person name="Januszkiewicz K."/>
            <person name="Wedrychowicz H."/>
        </authorList>
    </citation>
    <scope>NUCLEOTIDE SEQUENCE [LARGE SCALE GENOMIC DNA]</scope>
    <source>
        <strain evidence="1 2">CGMCC 1.12145</strain>
    </source>
</reference>
<keyword evidence="2" id="KW-1185">Reference proteome</keyword>
<sequence length="64" mass="7347">MRFMEMLFYVCSGLLRSPPGVLYNISLQFLKKLWLDWMGLLGCCLNNLRTGITGDQDDDLITCL</sequence>
<dbReference type="Proteomes" id="UP000182248">
    <property type="component" value="Unassembled WGS sequence"/>
</dbReference>
<name>A0A1K1Q1S6_9FLAO</name>
<evidence type="ECO:0000313" key="1">
    <source>
        <dbReference type="EMBL" id="SFW53832.1"/>
    </source>
</evidence>
<proteinExistence type="predicted"/>
<accession>A0A1K1Q1S6</accession>
<gene>
    <name evidence="1" type="ORF">SAMN02927921_02177</name>
</gene>
<dbReference type="AlphaFoldDB" id="A0A1K1Q1S6"/>
<organism evidence="1 2">
    <name type="scientific">Sinomicrobium oceani</name>
    <dbReference type="NCBI Taxonomy" id="1150368"/>
    <lineage>
        <taxon>Bacteria</taxon>
        <taxon>Pseudomonadati</taxon>
        <taxon>Bacteroidota</taxon>
        <taxon>Flavobacteriia</taxon>
        <taxon>Flavobacteriales</taxon>
        <taxon>Flavobacteriaceae</taxon>
        <taxon>Sinomicrobium</taxon>
    </lineage>
</organism>
<protein>
    <submittedName>
        <fullName evidence="1">Uncharacterized protein</fullName>
    </submittedName>
</protein>
<dbReference type="EMBL" id="FPJE01000011">
    <property type="protein sequence ID" value="SFW53832.1"/>
    <property type="molecule type" value="Genomic_DNA"/>
</dbReference>
<evidence type="ECO:0000313" key="2">
    <source>
        <dbReference type="Proteomes" id="UP000182248"/>
    </source>
</evidence>